<accession>A0ABR7GKT8</accession>
<evidence type="ECO:0000313" key="4">
    <source>
        <dbReference type="Proteomes" id="UP000641741"/>
    </source>
</evidence>
<dbReference type="Pfam" id="PF01627">
    <property type="entry name" value="Hpt"/>
    <property type="match status" value="1"/>
</dbReference>
<proteinExistence type="predicted"/>
<protein>
    <submittedName>
        <fullName evidence="3">Hpt domain-containing protein</fullName>
    </submittedName>
</protein>
<dbReference type="InterPro" id="IPR008207">
    <property type="entry name" value="Sig_transdc_His_kin_Hpt_dom"/>
</dbReference>
<name>A0ABR7GKT8_9FIRM</name>
<dbReference type="RefSeq" id="WP_118722834.1">
    <property type="nucleotide sequence ID" value="NZ_JACOPK010000002.1"/>
</dbReference>
<keyword evidence="4" id="KW-1185">Reference proteome</keyword>
<comment type="caution">
    <text evidence="3">The sequence shown here is derived from an EMBL/GenBank/DDBJ whole genome shotgun (WGS) entry which is preliminary data.</text>
</comment>
<dbReference type="EMBL" id="JACOPK010000002">
    <property type="protein sequence ID" value="MBC5694908.1"/>
    <property type="molecule type" value="Genomic_DNA"/>
</dbReference>
<evidence type="ECO:0000259" key="2">
    <source>
        <dbReference type="PROSITE" id="PS50894"/>
    </source>
</evidence>
<dbReference type="InterPro" id="IPR036641">
    <property type="entry name" value="HPT_dom_sf"/>
</dbReference>
<reference evidence="3 4" key="1">
    <citation type="submission" date="2020-08" db="EMBL/GenBank/DDBJ databases">
        <title>Genome public.</title>
        <authorList>
            <person name="Liu C."/>
            <person name="Sun Q."/>
        </authorList>
    </citation>
    <scope>NUCLEOTIDE SEQUENCE [LARGE SCALE GENOMIC DNA]</scope>
    <source>
        <strain evidence="3 4">M2</strain>
    </source>
</reference>
<keyword evidence="1" id="KW-0597">Phosphoprotein</keyword>
<dbReference type="SUPFAM" id="SSF47226">
    <property type="entry name" value="Histidine-containing phosphotransfer domain, HPT domain"/>
    <property type="match status" value="1"/>
</dbReference>
<evidence type="ECO:0000313" key="3">
    <source>
        <dbReference type="EMBL" id="MBC5694908.1"/>
    </source>
</evidence>
<dbReference type="Gene3D" id="1.20.120.160">
    <property type="entry name" value="HPT domain"/>
    <property type="match status" value="1"/>
</dbReference>
<gene>
    <name evidence="3" type="ORF">H8S02_02940</name>
</gene>
<dbReference type="Proteomes" id="UP000641741">
    <property type="component" value="Unassembled WGS sequence"/>
</dbReference>
<evidence type="ECO:0000256" key="1">
    <source>
        <dbReference type="PROSITE-ProRule" id="PRU00110"/>
    </source>
</evidence>
<sequence length="115" mass="12729">MTLKEFYEQIDGSYEDTLHRLTSEALVHRFVLKYPADPSFAQLREAVAAADWESAFRAAHTLKGVAQNLGFDALYRASSALTEHLRGGQPLTEPQLLDATAAEHERVMNAIEALG</sequence>
<organism evidence="3 4">
    <name type="scientific">Agathobaculum hominis</name>
    <dbReference type="NCBI Taxonomy" id="2763014"/>
    <lineage>
        <taxon>Bacteria</taxon>
        <taxon>Bacillati</taxon>
        <taxon>Bacillota</taxon>
        <taxon>Clostridia</taxon>
        <taxon>Eubacteriales</taxon>
        <taxon>Butyricicoccaceae</taxon>
        <taxon>Agathobaculum</taxon>
    </lineage>
</organism>
<dbReference type="PROSITE" id="PS50894">
    <property type="entry name" value="HPT"/>
    <property type="match status" value="1"/>
</dbReference>
<feature type="domain" description="HPt" evidence="2">
    <location>
        <begin position="21"/>
        <end position="114"/>
    </location>
</feature>
<feature type="modified residue" description="Phosphohistidine" evidence="1">
    <location>
        <position position="60"/>
    </location>
</feature>